<dbReference type="AlphaFoldDB" id="A0A9X8ZE41"/>
<dbReference type="Proteomes" id="UP000309170">
    <property type="component" value="Unassembled WGS sequence"/>
</dbReference>
<gene>
    <name evidence="1" type="ORF">FC678_20110</name>
</gene>
<dbReference type="RefSeq" id="WP_137024256.1">
    <property type="nucleotide sequence ID" value="NZ_SZNT01000364.1"/>
</dbReference>
<organism evidence="1 2">
    <name type="scientific">Peribacillus simplex</name>
    <dbReference type="NCBI Taxonomy" id="1478"/>
    <lineage>
        <taxon>Bacteria</taxon>
        <taxon>Bacillati</taxon>
        <taxon>Bacillota</taxon>
        <taxon>Bacilli</taxon>
        <taxon>Bacillales</taxon>
        <taxon>Bacillaceae</taxon>
        <taxon>Peribacillus</taxon>
    </lineage>
</organism>
<reference evidence="1 2" key="1">
    <citation type="journal article" date="2019" name="Environ. Microbiol.">
        <title>An active ?-lactamase is a part of an orchestrated cell wall stress resistance network of Bacillus subtilis and related rhizosphere species.</title>
        <authorList>
            <person name="Bucher T."/>
            <person name="Keren-Paz A."/>
            <person name="Hausser J."/>
            <person name="Olender T."/>
            <person name="Cytryn E."/>
            <person name="Kolodkin-Gal I."/>
        </authorList>
    </citation>
    <scope>NUCLEOTIDE SEQUENCE [LARGE SCALE GENOMIC DNA]</scope>
    <source>
        <strain evidence="1 2">I4</strain>
    </source>
</reference>
<name>A0A9X8ZE41_9BACI</name>
<evidence type="ECO:0000313" key="1">
    <source>
        <dbReference type="EMBL" id="TKH08506.1"/>
    </source>
</evidence>
<evidence type="ECO:0000313" key="2">
    <source>
        <dbReference type="Proteomes" id="UP000309170"/>
    </source>
</evidence>
<dbReference type="EMBL" id="SZNT01000364">
    <property type="protein sequence ID" value="TKH08506.1"/>
    <property type="molecule type" value="Genomic_DNA"/>
</dbReference>
<comment type="caution">
    <text evidence="1">The sequence shown here is derived from an EMBL/GenBank/DDBJ whole genome shotgun (WGS) entry which is preliminary data.</text>
</comment>
<proteinExistence type="predicted"/>
<accession>A0A9X8ZE41</accession>
<sequence length="68" mass="7654">MSNPLYSILQGLKEVEIIKPTEGPSPLNDEAMKQYFKASHKQIVYGPYSINRAKARNEDTEPTTEPTS</sequence>
<protein>
    <submittedName>
        <fullName evidence="1">Uncharacterized protein</fullName>
    </submittedName>
</protein>